<proteinExistence type="predicted"/>
<name>A0A5E4QMT0_9NEOP</name>
<keyword evidence="1" id="KW-0472">Membrane</keyword>
<organism evidence="2 3">
    <name type="scientific">Leptidea sinapis</name>
    <dbReference type="NCBI Taxonomy" id="189913"/>
    <lineage>
        <taxon>Eukaryota</taxon>
        <taxon>Metazoa</taxon>
        <taxon>Ecdysozoa</taxon>
        <taxon>Arthropoda</taxon>
        <taxon>Hexapoda</taxon>
        <taxon>Insecta</taxon>
        <taxon>Pterygota</taxon>
        <taxon>Neoptera</taxon>
        <taxon>Endopterygota</taxon>
        <taxon>Lepidoptera</taxon>
        <taxon>Glossata</taxon>
        <taxon>Ditrysia</taxon>
        <taxon>Papilionoidea</taxon>
        <taxon>Pieridae</taxon>
        <taxon>Dismorphiinae</taxon>
        <taxon>Leptidea</taxon>
    </lineage>
</organism>
<feature type="transmembrane region" description="Helical" evidence="1">
    <location>
        <begin position="102"/>
        <end position="123"/>
    </location>
</feature>
<gene>
    <name evidence="2" type="ORF">LSINAPIS_LOCUS9512</name>
</gene>
<accession>A0A5E4QMT0</accession>
<dbReference type="Proteomes" id="UP000324832">
    <property type="component" value="Unassembled WGS sequence"/>
</dbReference>
<keyword evidence="1" id="KW-0812">Transmembrane</keyword>
<feature type="transmembrane region" description="Helical" evidence="1">
    <location>
        <begin position="70"/>
        <end position="90"/>
    </location>
</feature>
<dbReference type="EMBL" id="FZQP02003556">
    <property type="protein sequence ID" value="VVC98433.1"/>
    <property type="molecule type" value="Genomic_DNA"/>
</dbReference>
<feature type="transmembrane region" description="Helical" evidence="1">
    <location>
        <begin position="42"/>
        <end position="63"/>
    </location>
</feature>
<protein>
    <submittedName>
        <fullName evidence="2">Uncharacterized protein</fullName>
    </submittedName>
</protein>
<reference evidence="2 3" key="1">
    <citation type="submission" date="2017-07" db="EMBL/GenBank/DDBJ databases">
        <authorList>
            <person name="Talla V."/>
            <person name="Backstrom N."/>
        </authorList>
    </citation>
    <scope>NUCLEOTIDE SEQUENCE [LARGE SCALE GENOMIC DNA]</scope>
</reference>
<dbReference type="AlphaFoldDB" id="A0A5E4QMT0"/>
<sequence>MAVFVCLQVALIHRKESAAPLTTERDGNIFRYPPSYPLALVLRLRVLQIVCGISMIVMGSVAVIEERQKFNMSLGIPAGSFSVLAAALSIHTSRGWGTVTSGAVGASSAAFLWVLSACMILALTRQ</sequence>
<evidence type="ECO:0000313" key="3">
    <source>
        <dbReference type="Proteomes" id="UP000324832"/>
    </source>
</evidence>
<keyword evidence="3" id="KW-1185">Reference proteome</keyword>
<evidence type="ECO:0000256" key="1">
    <source>
        <dbReference type="SAM" id="Phobius"/>
    </source>
</evidence>
<keyword evidence="1" id="KW-1133">Transmembrane helix</keyword>
<evidence type="ECO:0000313" key="2">
    <source>
        <dbReference type="EMBL" id="VVC98433.1"/>
    </source>
</evidence>